<reference evidence="3 5" key="2">
    <citation type="submission" date="2023-10" db="EMBL/GenBank/DDBJ databases">
        <title>To unveil natural product biosynthetic capacity in Pseudoalteromonas.</title>
        <authorList>
            <person name="Wang J."/>
        </authorList>
    </citation>
    <scope>NUCLEOTIDE SEQUENCE [LARGE SCALE GENOMIC DNA]</scope>
    <source>
        <strain evidence="3 5">DSM 15914</strain>
    </source>
</reference>
<gene>
    <name evidence="2" type="ORF">F9Y85_14875</name>
    <name evidence="3" type="ORF">R5H13_04285</name>
</gene>
<dbReference type="Proteomes" id="UP000646877">
    <property type="component" value="Unassembled WGS sequence"/>
</dbReference>
<dbReference type="EMBL" id="WEIA01000009">
    <property type="protein sequence ID" value="NLR22562.1"/>
    <property type="molecule type" value="Genomic_DNA"/>
</dbReference>
<evidence type="ECO:0000313" key="3">
    <source>
        <dbReference type="EMBL" id="WOX29488.1"/>
    </source>
</evidence>
<sequence>MSVSKPIDDICRKLANGDEPDNHHKLIRVDKTGEILTGFSSRFKTVHRFAVRNDYRVKAGISTVRVGDFVADEHLDIPIRWAAHLVQDGAALIRESVKTNLSIQHTIEHAMQQVLQAEAEKRGNVALGSWAHGNNRALTAIVTATLKTLSLEAICILETDKFISASMEIKTPSFPVRTQDSDREISVNIDMRIDPLPSKGQSGPKSKVDWDLQIRAWTKDYVERNETLNDVYLDSRFDRRLEDHINEKLCLHGWTIQRFTLKTPRMVQEESLSDIFHVNWTSVKGQTFKFDVKLAIVIQDLGLYDKMGKPGLKSFAQEVLDKSFEAVLFKRDTDSLSPDNFKEVREDVHSIVNQTAARYGIGLTTLVPDPTIPEWELLKPKIYDFEPRDYETSDPGSKANFKINLEGYISSIGAAFSATSVVGSTVEKQIEKIATDKAAIIMREVEISDYFAHFHEAPEDKQPVKERLEHAIKEELKNRFAFEAKHIFIHQNDPNMRKDLRILENDVVKQTHLKVMPDMPQEFVGDDYLVPVAIQWRFDKPSRSNAVKLNYRQLKLDELAESVPAKMKNILDGLPHDELSARTFEGKKVLKKLLYEELSADLGSQGVGIHIESVIPSLSESEKLEYWRNKGHIVEDMKIEKSLQANRNAKLLQFDTETMAIEASYETYQALIKRRNQQIEQHGQVEYEIEQKIKEFEQRFAQRQLGNHGPEAAARPSDDPQPRHNPKANISGFSED</sequence>
<proteinExistence type="predicted"/>
<name>A0A8I2H5W4_9GAMM</name>
<protein>
    <submittedName>
        <fullName evidence="2">Uncharacterized protein</fullName>
    </submittedName>
</protein>
<evidence type="ECO:0000313" key="5">
    <source>
        <dbReference type="Proteomes" id="UP001304419"/>
    </source>
</evidence>
<keyword evidence="5" id="KW-1185">Reference proteome</keyword>
<evidence type="ECO:0000313" key="2">
    <source>
        <dbReference type="EMBL" id="NLR22562.1"/>
    </source>
</evidence>
<accession>A0A8I2H5W4</accession>
<feature type="region of interest" description="Disordered" evidence="1">
    <location>
        <begin position="698"/>
        <end position="736"/>
    </location>
</feature>
<reference evidence="2" key="1">
    <citation type="submission" date="2019-10" db="EMBL/GenBank/DDBJ databases">
        <authorList>
            <person name="Paulsen S."/>
        </authorList>
    </citation>
    <scope>NUCLEOTIDE SEQUENCE</scope>
    <source>
        <strain evidence="2">LMG 19692</strain>
    </source>
</reference>
<evidence type="ECO:0000256" key="1">
    <source>
        <dbReference type="SAM" id="MobiDB-lite"/>
    </source>
</evidence>
<evidence type="ECO:0000313" key="4">
    <source>
        <dbReference type="Proteomes" id="UP000646877"/>
    </source>
</evidence>
<dbReference type="EMBL" id="CP137578">
    <property type="protein sequence ID" value="WOX29488.1"/>
    <property type="molecule type" value="Genomic_DNA"/>
</dbReference>
<organism evidence="2 4">
    <name type="scientific">Pseudoalteromonas maricaloris</name>
    <dbReference type="NCBI Taxonomy" id="184924"/>
    <lineage>
        <taxon>Bacteria</taxon>
        <taxon>Pseudomonadati</taxon>
        <taxon>Pseudomonadota</taxon>
        <taxon>Gammaproteobacteria</taxon>
        <taxon>Alteromonadales</taxon>
        <taxon>Pseudoalteromonadaceae</taxon>
        <taxon>Pseudoalteromonas</taxon>
    </lineage>
</organism>
<dbReference type="RefSeq" id="WP_039491989.1">
    <property type="nucleotide sequence ID" value="NZ_CBCSDF010000014.1"/>
</dbReference>
<dbReference type="AlphaFoldDB" id="A0A8I2H5W4"/>
<dbReference type="Proteomes" id="UP001304419">
    <property type="component" value="Chromosome 1"/>
</dbReference>